<dbReference type="EMBL" id="BTSY01000003">
    <property type="protein sequence ID" value="GMT18127.1"/>
    <property type="molecule type" value="Genomic_DNA"/>
</dbReference>
<comment type="caution">
    <text evidence="1">The sequence shown here is derived from an EMBL/GenBank/DDBJ whole genome shotgun (WGS) entry which is preliminary data.</text>
</comment>
<keyword evidence="2" id="KW-1185">Reference proteome</keyword>
<organism evidence="1 2">
    <name type="scientific">Pristionchus fissidentatus</name>
    <dbReference type="NCBI Taxonomy" id="1538716"/>
    <lineage>
        <taxon>Eukaryota</taxon>
        <taxon>Metazoa</taxon>
        <taxon>Ecdysozoa</taxon>
        <taxon>Nematoda</taxon>
        <taxon>Chromadorea</taxon>
        <taxon>Rhabditida</taxon>
        <taxon>Rhabditina</taxon>
        <taxon>Diplogasteromorpha</taxon>
        <taxon>Diplogasteroidea</taxon>
        <taxon>Neodiplogasteridae</taxon>
        <taxon>Pristionchus</taxon>
    </lineage>
</organism>
<gene>
    <name evidence="1" type="ORF">PFISCL1PPCAC_9424</name>
</gene>
<protein>
    <submittedName>
        <fullName evidence="1">Uncharacterized protein</fullName>
    </submittedName>
</protein>
<proteinExistence type="predicted"/>
<evidence type="ECO:0000313" key="1">
    <source>
        <dbReference type="EMBL" id="GMT18127.1"/>
    </source>
</evidence>
<evidence type="ECO:0000313" key="2">
    <source>
        <dbReference type="Proteomes" id="UP001432322"/>
    </source>
</evidence>
<accession>A0AAV5VEJ5</accession>
<feature type="non-terminal residue" evidence="1">
    <location>
        <position position="91"/>
    </location>
</feature>
<sequence length="91" mass="10610">GQPDKYHALPAFIHQFAAQMELLKNLNRQFCETHEVQTEWSGYLFETAIGLLVEDGRTMMEENRKLRSDLDKFRKVDAASSRSIDSESFVW</sequence>
<reference evidence="1" key="1">
    <citation type="submission" date="2023-10" db="EMBL/GenBank/DDBJ databases">
        <title>Genome assembly of Pristionchus species.</title>
        <authorList>
            <person name="Yoshida K."/>
            <person name="Sommer R.J."/>
        </authorList>
    </citation>
    <scope>NUCLEOTIDE SEQUENCE</scope>
    <source>
        <strain evidence="1">RS5133</strain>
    </source>
</reference>
<name>A0AAV5VEJ5_9BILA</name>
<dbReference type="AlphaFoldDB" id="A0AAV5VEJ5"/>
<feature type="non-terminal residue" evidence="1">
    <location>
        <position position="1"/>
    </location>
</feature>
<dbReference type="Proteomes" id="UP001432322">
    <property type="component" value="Unassembled WGS sequence"/>
</dbReference>